<gene>
    <name evidence="3" type="ORF">RHOBADRAFT_52035</name>
</gene>
<keyword evidence="2" id="KW-0732">Signal</keyword>
<feature type="chain" id="PRO_5008265549" evidence="2">
    <location>
        <begin position="26"/>
        <end position="581"/>
    </location>
</feature>
<accession>A0A194S923</accession>
<evidence type="ECO:0000256" key="1">
    <source>
        <dbReference type="SAM" id="MobiDB-lite"/>
    </source>
</evidence>
<sequence length="581" mass="63674">MCLSESRLWFGILVPVLDLVVAANAWPRRKVLGIIFESFILARHQGRLVISEGIAPGLLRVPPEIWHLIESHAALALFEDEKHRFIKSMHACGAGSADCSCAVCTRDENLTLLGHDSPVLDWPCVLSCDLCYEGFLEVSGIQEMLEDQKEDINHLLDAFDLALVHDRPISYRDNPVIDLDATAAIGLLVSSTVCAEASHGSGGWVNAVQRLDPSFFIVPPDAQDRFRRLLRTCRLGHEVPSGSSPSRFLPSTSSSPTSRRTRAGTAPPSNMCVASARLYFGITISALDLVIAANAWPARRRLARTINRISSLRESGRLKVKVKGKARPSSLSSSSSVLHRVPGEVWQLIKVHLMAAEWEDAEHALVWRCHNAGRDLCKCRACTRSATRRAFVDCADDKVPLRLDEFGTCDACNNGFVALGGGEGLLDDHRDAIKSLLKSFRLALVETLPLAPDCPRYVFDSSVAVSLPDWAQVDTEAPHGELDYDHHLVSIDAHLFSDVPRDAQVRFGRLLASFPVDETDETSAEVSGVHTQYVRRGGGSGGGGGGKVRKKKDKEMQRSKRAKGLEGPARWHLWSSVCDCG</sequence>
<dbReference type="EMBL" id="KQ474075">
    <property type="protein sequence ID" value="KPV77079.1"/>
    <property type="molecule type" value="Genomic_DNA"/>
</dbReference>
<keyword evidence="4" id="KW-1185">Reference proteome</keyword>
<feature type="region of interest" description="Disordered" evidence="1">
    <location>
        <begin position="238"/>
        <end position="267"/>
    </location>
</feature>
<protein>
    <submittedName>
        <fullName evidence="3">Uncharacterized protein</fullName>
    </submittedName>
</protein>
<dbReference type="RefSeq" id="XP_018273128.1">
    <property type="nucleotide sequence ID" value="XM_018416137.1"/>
</dbReference>
<reference evidence="3 4" key="1">
    <citation type="journal article" date="2015" name="Front. Microbiol.">
        <title>Genome sequence of the plant growth promoting endophytic yeast Rhodotorula graminis WP1.</title>
        <authorList>
            <person name="Firrincieli A."/>
            <person name="Otillar R."/>
            <person name="Salamov A."/>
            <person name="Schmutz J."/>
            <person name="Khan Z."/>
            <person name="Redman R.S."/>
            <person name="Fleck N.D."/>
            <person name="Lindquist E."/>
            <person name="Grigoriev I.V."/>
            <person name="Doty S.L."/>
        </authorList>
    </citation>
    <scope>NUCLEOTIDE SEQUENCE [LARGE SCALE GENOMIC DNA]</scope>
    <source>
        <strain evidence="3 4">WP1</strain>
    </source>
</reference>
<dbReference type="STRING" id="578459.A0A194S923"/>
<name>A0A194S923_RHOGW</name>
<feature type="region of interest" description="Disordered" evidence="1">
    <location>
        <begin position="534"/>
        <end position="567"/>
    </location>
</feature>
<feature type="compositionally biased region" description="Gly residues" evidence="1">
    <location>
        <begin position="536"/>
        <end position="546"/>
    </location>
</feature>
<organism evidence="3 4">
    <name type="scientific">Rhodotorula graminis (strain WP1)</name>
    <dbReference type="NCBI Taxonomy" id="578459"/>
    <lineage>
        <taxon>Eukaryota</taxon>
        <taxon>Fungi</taxon>
        <taxon>Dikarya</taxon>
        <taxon>Basidiomycota</taxon>
        <taxon>Pucciniomycotina</taxon>
        <taxon>Microbotryomycetes</taxon>
        <taxon>Sporidiobolales</taxon>
        <taxon>Sporidiobolaceae</taxon>
        <taxon>Rhodotorula</taxon>
    </lineage>
</organism>
<dbReference type="Proteomes" id="UP000053890">
    <property type="component" value="Unassembled WGS sequence"/>
</dbReference>
<proteinExistence type="predicted"/>
<dbReference type="AlphaFoldDB" id="A0A194S923"/>
<evidence type="ECO:0000313" key="3">
    <source>
        <dbReference type="EMBL" id="KPV77079.1"/>
    </source>
</evidence>
<dbReference type="GeneID" id="28976585"/>
<evidence type="ECO:0000256" key="2">
    <source>
        <dbReference type="SAM" id="SignalP"/>
    </source>
</evidence>
<evidence type="ECO:0000313" key="4">
    <source>
        <dbReference type="Proteomes" id="UP000053890"/>
    </source>
</evidence>
<feature type="compositionally biased region" description="Low complexity" evidence="1">
    <location>
        <begin position="240"/>
        <end position="267"/>
    </location>
</feature>
<feature type="signal peptide" evidence="2">
    <location>
        <begin position="1"/>
        <end position="25"/>
    </location>
</feature>